<keyword evidence="2" id="KW-0812">Transmembrane</keyword>
<protein>
    <submittedName>
        <fullName evidence="3">Uncharacterized protein</fullName>
    </submittedName>
</protein>
<feature type="non-terminal residue" evidence="3">
    <location>
        <position position="1"/>
    </location>
</feature>
<evidence type="ECO:0000256" key="2">
    <source>
        <dbReference type="SAM" id="Phobius"/>
    </source>
</evidence>
<feature type="region of interest" description="Disordered" evidence="1">
    <location>
        <begin position="245"/>
        <end position="265"/>
    </location>
</feature>
<dbReference type="EMBL" id="QUSF01014573">
    <property type="protein sequence ID" value="RLV61905.1"/>
    <property type="molecule type" value="Genomic_DNA"/>
</dbReference>
<keyword evidence="2" id="KW-1133">Transmembrane helix</keyword>
<proteinExistence type="predicted"/>
<evidence type="ECO:0000256" key="1">
    <source>
        <dbReference type="SAM" id="MobiDB-lite"/>
    </source>
</evidence>
<feature type="region of interest" description="Disordered" evidence="1">
    <location>
        <begin position="187"/>
        <end position="221"/>
    </location>
</feature>
<comment type="caution">
    <text evidence="3">The sequence shown here is derived from an EMBL/GenBank/DDBJ whole genome shotgun (WGS) entry which is preliminary data.</text>
</comment>
<reference evidence="3 4" key="1">
    <citation type="journal article" date="2018" name="Proc. R. Soc. B">
        <title>A non-coding region near Follistatin controls head colour polymorphism in the Gouldian finch.</title>
        <authorList>
            <person name="Toomey M.B."/>
            <person name="Marques C.I."/>
            <person name="Andrade P."/>
            <person name="Araujo P.M."/>
            <person name="Sabatino S."/>
            <person name="Gazda M.A."/>
            <person name="Afonso S."/>
            <person name="Lopes R.J."/>
            <person name="Corbo J.C."/>
            <person name="Carneiro M."/>
        </authorList>
    </citation>
    <scope>NUCLEOTIDE SEQUENCE [LARGE SCALE GENOMIC DNA]</scope>
    <source>
        <strain evidence="3">Red01</strain>
        <tissue evidence="3">Muscle</tissue>
    </source>
</reference>
<keyword evidence="4" id="KW-1185">Reference proteome</keyword>
<feature type="region of interest" description="Disordered" evidence="1">
    <location>
        <begin position="1"/>
        <end position="39"/>
    </location>
</feature>
<feature type="compositionally biased region" description="Basic residues" evidence="1">
    <location>
        <begin position="1"/>
        <end position="16"/>
    </location>
</feature>
<organism evidence="3 4">
    <name type="scientific">Chloebia gouldiae</name>
    <name type="common">Gouldian finch</name>
    <name type="synonym">Erythrura gouldiae</name>
    <dbReference type="NCBI Taxonomy" id="44316"/>
    <lineage>
        <taxon>Eukaryota</taxon>
        <taxon>Metazoa</taxon>
        <taxon>Chordata</taxon>
        <taxon>Craniata</taxon>
        <taxon>Vertebrata</taxon>
        <taxon>Euteleostomi</taxon>
        <taxon>Archelosauria</taxon>
        <taxon>Archosauria</taxon>
        <taxon>Dinosauria</taxon>
        <taxon>Saurischia</taxon>
        <taxon>Theropoda</taxon>
        <taxon>Coelurosauria</taxon>
        <taxon>Aves</taxon>
        <taxon>Neognathae</taxon>
        <taxon>Neoaves</taxon>
        <taxon>Telluraves</taxon>
        <taxon>Australaves</taxon>
        <taxon>Passeriformes</taxon>
        <taxon>Passeroidea</taxon>
        <taxon>Passeridae</taxon>
        <taxon>Chloebia</taxon>
    </lineage>
</organism>
<evidence type="ECO:0000313" key="4">
    <source>
        <dbReference type="Proteomes" id="UP000276834"/>
    </source>
</evidence>
<name>A0A3L8Q3B4_CHLGU</name>
<gene>
    <name evidence="3" type="ORF">DV515_00019895</name>
</gene>
<dbReference type="AlphaFoldDB" id="A0A3L8Q3B4"/>
<sequence length="265" mass="27792">RRLPAGRGRIRTKARSVKPQVPPQCPQIPPKRGPQAEPGQTSSGFVFLIFVGVYFGSGVSLWGPSAAAPGRPGQDEAQRQLHKNPCQCPQTPCQCPQTRPQAGQKIGAVHSPYLGWFILGLGSLSGVAQRPLPAGRGRTRPSASSIKPPSATSVSPNPPPSRTDDWCCSLPISGVVYFGSGVPLRGPSAAAPGRPGQDEAQRQLHKTPKCHFSVPKPRPQPEPDEFGVFIAHIWGGLFWVWGPSPGSLSGGSQPAGAGRGPAPGP</sequence>
<feature type="compositionally biased region" description="Pro residues" evidence="1">
    <location>
        <begin position="20"/>
        <end position="32"/>
    </location>
</feature>
<dbReference type="Proteomes" id="UP000276834">
    <property type="component" value="Unassembled WGS sequence"/>
</dbReference>
<feature type="transmembrane region" description="Helical" evidence="2">
    <location>
        <begin position="45"/>
        <end position="63"/>
    </location>
</feature>
<accession>A0A3L8Q3B4</accession>
<evidence type="ECO:0000313" key="3">
    <source>
        <dbReference type="EMBL" id="RLV61905.1"/>
    </source>
</evidence>
<feature type="compositionally biased region" description="Low complexity" evidence="1">
    <location>
        <begin position="245"/>
        <end position="256"/>
    </location>
</feature>
<keyword evidence="2" id="KW-0472">Membrane</keyword>
<feature type="region of interest" description="Disordered" evidence="1">
    <location>
        <begin position="130"/>
        <end position="163"/>
    </location>
</feature>
<feature type="compositionally biased region" description="Polar residues" evidence="1">
    <location>
        <begin position="141"/>
        <end position="155"/>
    </location>
</feature>